<keyword evidence="2" id="KW-1185">Reference proteome</keyword>
<evidence type="ECO:0008006" key="3">
    <source>
        <dbReference type="Google" id="ProtNLM"/>
    </source>
</evidence>
<dbReference type="PATRIC" id="fig|36807.3.peg.2922"/>
<dbReference type="InterPro" id="IPR048000">
    <property type="entry name" value="TnsA-like"/>
</dbReference>
<accession>A0A150H569</accession>
<dbReference type="Proteomes" id="UP000075357">
    <property type="component" value="Unassembled WGS sequence"/>
</dbReference>
<reference evidence="1 2" key="1">
    <citation type="submission" date="2016-01" db="EMBL/GenBank/DDBJ databases">
        <title>Draft genome sequences of Microbacterium laevaniformans LCDC 91-0039 and the type strain of Microbacterium hominis LCDC 84-209.</title>
        <authorList>
            <person name="Bernier A.-M."/>
            <person name="Bernard K."/>
        </authorList>
    </citation>
    <scope>NUCLEOTIDE SEQUENCE [LARGE SCALE GENOMIC DNA]</scope>
    <source>
        <strain evidence="1 2">LCDC 91-0039</strain>
    </source>
</reference>
<dbReference type="AlphaFoldDB" id="A0A150H569"/>
<dbReference type="NCBIfam" id="NF033179">
    <property type="entry name" value="TnsA_like_Actin"/>
    <property type="match status" value="1"/>
</dbReference>
<proteinExistence type="predicted"/>
<evidence type="ECO:0000313" key="2">
    <source>
        <dbReference type="Proteomes" id="UP000075357"/>
    </source>
</evidence>
<name>A0A150H569_9MICO</name>
<organism evidence="1 2">
    <name type="scientific">Microbacterium laevaniformans</name>
    <dbReference type="NCBI Taxonomy" id="36807"/>
    <lineage>
        <taxon>Bacteria</taxon>
        <taxon>Bacillati</taxon>
        <taxon>Actinomycetota</taxon>
        <taxon>Actinomycetes</taxon>
        <taxon>Micrococcales</taxon>
        <taxon>Microbacteriaceae</taxon>
        <taxon>Microbacterium</taxon>
    </lineage>
</organism>
<dbReference type="EMBL" id="LRAD01000058">
    <property type="protein sequence ID" value="KXZ57222.1"/>
    <property type="molecule type" value="Genomic_DNA"/>
</dbReference>
<comment type="caution">
    <text evidence="1">The sequence shown here is derived from an EMBL/GenBank/DDBJ whole genome shotgun (WGS) entry which is preliminary data.</text>
</comment>
<gene>
    <name evidence="1" type="ORF">Mlaev_02869</name>
</gene>
<protein>
    <recommendedName>
        <fullName evidence="3">TnsA-like heteromeric transposase endonuclease subunit</fullName>
    </recommendedName>
</protein>
<evidence type="ECO:0000313" key="1">
    <source>
        <dbReference type="EMBL" id="KXZ57222.1"/>
    </source>
</evidence>
<dbReference type="STRING" id="36807.Mlaev_02869"/>
<sequence>MQPMSLMGAAAVQIRGRDDSVSVTELSLLTLPAFDAATPWRRFRAYRGQRHYSGSYWSATMESLVGYESRLELANLLGEDFDPSTVWILSQPFLVEGRDGSRKRRHVPDYLVERTGGRACVIDVKPAALLSDPKIAAALTWSGQLVESIGWDYVVLSEPEPVRLSNLKFLAGYRRAFQFAPVEVEAVRLSVQEPMTFGQACRVGAAQLAEPEYARGIVLHLLWAGRLTTDLSAPLASTAIVEPAW</sequence>